<feature type="transmembrane region" description="Helical" evidence="10">
    <location>
        <begin position="221"/>
        <end position="240"/>
    </location>
</feature>
<evidence type="ECO:0000256" key="5">
    <source>
        <dbReference type="ARBA" id="ARBA00022692"/>
    </source>
</evidence>
<dbReference type="InterPro" id="IPR019734">
    <property type="entry name" value="TPR_rpt"/>
</dbReference>
<evidence type="ECO:0000256" key="8">
    <source>
        <dbReference type="PROSITE-ProRule" id="PRU00339"/>
    </source>
</evidence>
<dbReference type="PANTHER" id="PTHR33908">
    <property type="entry name" value="MANNOSYLTRANSFERASE YKCB-RELATED"/>
    <property type="match status" value="1"/>
</dbReference>
<keyword evidence="5 10" id="KW-0812">Transmembrane</keyword>
<keyword evidence="3" id="KW-0328">Glycosyltransferase</keyword>
<feature type="transmembrane region" description="Helical" evidence="10">
    <location>
        <begin position="414"/>
        <end position="432"/>
    </location>
</feature>
<dbReference type="SMART" id="SM00028">
    <property type="entry name" value="TPR"/>
    <property type="match status" value="3"/>
</dbReference>
<comment type="subcellular location">
    <subcellularLocation>
        <location evidence="1">Cell membrane</location>
        <topology evidence="1">Multi-pass membrane protein</topology>
    </subcellularLocation>
</comment>
<dbReference type="AlphaFoldDB" id="A0A7V0XEY8"/>
<protein>
    <submittedName>
        <fullName evidence="12">Tetratricopeptide repeat protein</fullName>
    </submittedName>
</protein>
<evidence type="ECO:0000256" key="2">
    <source>
        <dbReference type="ARBA" id="ARBA00022475"/>
    </source>
</evidence>
<dbReference type="Pfam" id="PF13231">
    <property type="entry name" value="PMT_2"/>
    <property type="match status" value="1"/>
</dbReference>
<dbReference type="InterPro" id="IPR011990">
    <property type="entry name" value="TPR-like_helical_dom_sf"/>
</dbReference>
<keyword evidence="4" id="KW-0808">Transferase</keyword>
<evidence type="ECO:0000259" key="11">
    <source>
        <dbReference type="Pfam" id="PF13231"/>
    </source>
</evidence>
<sequence length="621" mass="68441">MQTQAERKPGIRTRQGKTRHRTARDQPPALLLPVLAAGLTLLLRLWFVVEMRGTPFSTVSPQMIDAWYYHLQALDILEHSLIGTEVFFLRPLYPYLLAGAYAAFARSLFAVQMLQTLLATGSCLLLYAAARRMLNRAAATVAAFGFALCGILIFYTGTLLYVEVTVFLSLLVTWLWVAGPARWWRWPGAGTAFGLLVICRPEFLLLLPLGLIILTRQEVRFRPLAAFAGVALAVIATVPVRNLIVARDPVLFTAHAGLNFYYGNNPAADGTWQPAPELEETAGFSHDRLKQTGRIVDGREVSWSRASGHWFGRGLRWLASNPGDALKLAARKFLLFWSDHEVPGNYYPETARSRSLVLHLTLLLGFGIIAGLGVAGMVLAWPSRSRAWPAYLFVAVHLVSALAFYVLSRLRAPVLPFLLVFAGFASMRLAGFVRERRFGRLTTAAAVAAVVFTASLLIPVDRAAYSAQGWTQWGNILLADRKAGPAEQAFRRALEADPANPSARYSLIILLAGSNRAEEASGHYRELVRRTTADPRSRPLQHLAAGRLAIARRDFGLAAAEYRAAITADPDNPESWYLLGLVHISQDSMAAARDALQQAVRIAPHHTEAAAVLERVKNRIP</sequence>
<feature type="transmembrane region" description="Helical" evidence="10">
    <location>
        <begin position="29"/>
        <end position="49"/>
    </location>
</feature>
<evidence type="ECO:0000256" key="3">
    <source>
        <dbReference type="ARBA" id="ARBA00022676"/>
    </source>
</evidence>
<dbReference type="EMBL" id="DSBX01000181">
    <property type="protein sequence ID" value="HDQ99562.1"/>
    <property type="molecule type" value="Genomic_DNA"/>
</dbReference>
<feature type="transmembrane region" description="Helical" evidence="10">
    <location>
        <begin position="191"/>
        <end position="215"/>
    </location>
</feature>
<dbReference type="GO" id="GO:0005886">
    <property type="term" value="C:plasma membrane"/>
    <property type="evidence" value="ECO:0007669"/>
    <property type="project" value="UniProtKB-SubCell"/>
</dbReference>
<evidence type="ECO:0000313" key="12">
    <source>
        <dbReference type="EMBL" id="HDQ99562.1"/>
    </source>
</evidence>
<name>A0A7V0XEY8_UNCW3</name>
<dbReference type="InterPro" id="IPR038731">
    <property type="entry name" value="RgtA/B/C-like"/>
</dbReference>
<evidence type="ECO:0000256" key="7">
    <source>
        <dbReference type="ARBA" id="ARBA00023136"/>
    </source>
</evidence>
<evidence type="ECO:0000256" key="9">
    <source>
        <dbReference type="SAM" id="MobiDB-lite"/>
    </source>
</evidence>
<dbReference type="InterPro" id="IPR050297">
    <property type="entry name" value="LipidA_mod_glycosyltrf_83"/>
</dbReference>
<dbReference type="Proteomes" id="UP000885672">
    <property type="component" value="Unassembled WGS sequence"/>
</dbReference>
<feature type="repeat" description="TPR" evidence="8">
    <location>
        <begin position="573"/>
        <end position="606"/>
    </location>
</feature>
<evidence type="ECO:0000256" key="1">
    <source>
        <dbReference type="ARBA" id="ARBA00004651"/>
    </source>
</evidence>
<keyword evidence="8" id="KW-0802">TPR repeat</keyword>
<proteinExistence type="predicted"/>
<feature type="region of interest" description="Disordered" evidence="9">
    <location>
        <begin position="1"/>
        <end position="24"/>
    </location>
</feature>
<evidence type="ECO:0000256" key="4">
    <source>
        <dbReference type="ARBA" id="ARBA00022679"/>
    </source>
</evidence>
<feature type="transmembrane region" description="Helical" evidence="10">
    <location>
        <begin position="356"/>
        <end position="381"/>
    </location>
</feature>
<gene>
    <name evidence="12" type="ORF">ENN51_04665</name>
</gene>
<organism evidence="12">
    <name type="scientific">candidate division WOR-3 bacterium</name>
    <dbReference type="NCBI Taxonomy" id="2052148"/>
    <lineage>
        <taxon>Bacteria</taxon>
        <taxon>Bacteria division WOR-3</taxon>
    </lineage>
</organism>
<feature type="transmembrane region" description="Helical" evidence="10">
    <location>
        <begin position="438"/>
        <end position="458"/>
    </location>
</feature>
<feature type="transmembrane region" description="Helical" evidence="10">
    <location>
        <begin position="109"/>
        <end position="130"/>
    </location>
</feature>
<feature type="transmembrane region" description="Helical" evidence="10">
    <location>
        <begin position="387"/>
        <end position="407"/>
    </location>
</feature>
<keyword evidence="2" id="KW-1003">Cell membrane</keyword>
<feature type="repeat" description="TPR" evidence="8">
    <location>
        <begin position="467"/>
        <end position="500"/>
    </location>
</feature>
<dbReference type="PANTHER" id="PTHR33908:SF11">
    <property type="entry name" value="MEMBRANE PROTEIN"/>
    <property type="match status" value="1"/>
</dbReference>
<feature type="compositionally biased region" description="Basic residues" evidence="9">
    <location>
        <begin position="10"/>
        <end position="22"/>
    </location>
</feature>
<keyword evidence="7 10" id="KW-0472">Membrane</keyword>
<feature type="transmembrane region" description="Helical" evidence="10">
    <location>
        <begin position="137"/>
        <end position="155"/>
    </location>
</feature>
<evidence type="ECO:0000256" key="10">
    <source>
        <dbReference type="SAM" id="Phobius"/>
    </source>
</evidence>
<dbReference type="Pfam" id="PF13432">
    <property type="entry name" value="TPR_16"/>
    <property type="match status" value="2"/>
</dbReference>
<evidence type="ECO:0000256" key="6">
    <source>
        <dbReference type="ARBA" id="ARBA00022989"/>
    </source>
</evidence>
<accession>A0A7V0XEY8</accession>
<reference evidence="12" key="1">
    <citation type="journal article" date="2020" name="mSystems">
        <title>Genome- and Community-Level Interaction Insights into Carbon Utilization and Element Cycling Functions of Hydrothermarchaeota in Hydrothermal Sediment.</title>
        <authorList>
            <person name="Zhou Z."/>
            <person name="Liu Y."/>
            <person name="Xu W."/>
            <person name="Pan J."/>
            <person name="Luo Z.H."/>
            <person name="Li M."/>
        </authorList>
    </citation>
    <scope>NUCLEOTIDE SEQUENCE [LARGE SCALE GENOMIC DNA]</scope>
    <source>
        <strain evidence="12">SpSt-1182</strain>
    </source>
</reference>
<comment type="caution">
    <text evidence="12">The sequence shown here is derived from an EMBL/GenBank/DDBJ whole genome shotgun (WGS) entry which is preliminary data.</text>
</comment>
<keyword evidence="6 10" id="KW-1133">Transmembrane helix</keyword>
<feature type="transmembrane region" description="Helical" evidence="10">
    <location>
        <begin position="161"/>
        <end position="179"/>
    </location>
</feature>
<dbReference type="GO" id="GO:0016763">
    <property type="term" value="F:pentosyltransferase activity"/>
    <property type="evidence" value="ECO:0007669"/>
    <property type="project" value="TreeGrafter"/>
</dbReference>
<feature type="domain" description="Glycosyltransferase RgtA/B/C/D-like" evidence="11">
    <location>
        <begin position="91"/>
        <end position="240"/>
    </location>
</feature>
<dbReference type="PROSITE" id="PS50005">
    <property type="entry name" value="TPR"/>
    <property type="match status" value="2"/>
</dbReference>
<dbReference type="SUPFAM" id="SSF48452">
    <property type="entry name" value="TPR-like"/>
    <property type="match status" value="1"/>
</dbReference>
<dbReference type="GO" id="GO:0009103">
    <property type="term" value="P:lipopolysaccharide biosynthetic process"/>
    <property type="evidence" value="ECO:0007669"/>
    <property type="project" value="UniProtKB-ARBA"/>
</dbReference>
<dbReference type="Gene3D" id="1.25.40.10">
    <property type="entry name" value="Tetratricopeptide repeat domain"/>
    <property type="match status" value="2"/>
</dbReference>